<dbReference type="InterPro" id="IPR004520">
    <property type="entry name" value="GTPase_MnmE"/>
</dbReference>
<dbReference type="Gene3D" id="3.40.50.300">
    <property type="entry name" value="P-loop containing nucleotide triphosphate hydrolases"/>
    <property type="match status" value="1"/>
</dbReference>
<dbReference type="Gene3D" id="3.30.1360.120">
    <property type="entry name" value="Probable tRNA modification gtpase trme, domain 1"/>
    <property type="match status" value="1"/>
</dbReference>
<evidence type="ECO:0000256" key="4">
    <source>
        <dbReference type="ARBA" id="ARBA00022801"/>
    </source>
</evidence>
<dbReference type="OrthoDB" id="9805918at2"/>
<dbReference type="GO" id="GO:0030488">
    <property type="term" value="P:tRNA methylation"/>
    <property type="evidence" value="ECO:0007669"/>
    <property type="project" value="TreeGrafter"/>
</dbReference>
<dbReference type="FunFam" id="3.30.1360.120:FF:000007">
    <property type="entry name" value="tRNA modification GTPase GTPBP3, mitochondrial"/>
    <property type="match status" value="1"/>
</dbReference>
<dbReference type="InterPro" id="IPR018948">
    <property type="entry name" value="GTP-bd_TrmE_N"/>
</dbReference>
<evidence type="ECO:0000256" key="7">
    <source>
        <dbReference type="ARBA" id="ARBA00023134"/>
    </source>
</evidence>
<comment type="caution">
    <text evidence="10">The sequence shown here is derived from an EMBL/GenBank/DDBJ whole genome shotgun (WGS) entry which is preliminary data.</text>
</comment>
<dbReference type="HAMAP" id="MF_00379">
    <property type="entry name" value="GTPase_MnmE"/>
    <property type="match status" value="1"/>
</dbReference>
<dbReference type="GO" id="GO:0002098">
    <property type="term" value="P:tRNA wobble uridine modification"/>
    <property type="evidence" value="ECO:0007669"/>
    <property type="project" value="TreeGrafter"/>
</dbReference>
<comment type="subunit">
    <text evidence="8">Homodimer. Heterotetramer of two MnmE and two MnmG subunits.</text>
</comment>
<dbReference type="GO" id="GO:0005525">
    <property type="term" value="F:GTP binding"/>
    <property type="evidence" value="ECO:0007669"/>
    <property type="project" value="UniProtKB-UniRule"/>
</dbReference>
<dbReference type="InterPro" id="IPR005225">
    <property type="entry name" value="Small_GTP-bd"/>
</dbReference>
<dbReference type="InterPro" id="IPR031168">
    <property type="entry name" value="G_TrmE"/>
</dbReference>
<sequence length="444" mass="48131">MKQNQNFSETIFALSSGRLPSGVGVIRISGPQTRFAIETICGNLPVPRQAELRTFRDALGNPVDRGLLLFFPNPYSFTGEDCGEFHLHGGRAVVDAMISLLYTFDNCRLAEPGEFTRRAFANGKFDLTVAEGLADLIAAETDGQRRLALQIASGSQVQLYSSWRSEMIRARALIEAELDFADESDVPGSVSDQVWIAMRDLAERIEQHVADGKRGAIVRDGFRVVIVGAPNAGKSSLLNALAGTDVAIVSDEPGTTRDLIEIKLDLGGLAVLLTDTAGLRETEGRVEQIGIERALDRAHAADLVLLLTDMANPLPAPFIELGAIDTLHIGTKLDAAGMTTSRSYDLTVSIRSGQGMDDLMGALRSRAKRAAGNLADPLPTRRRHMELLGETSREINHAVNDQTAPLEVRAEYLRRASHALGRITGDVDVEDILDVVFSQFCIGK</sequence>
<keyword evidence="8" id="KW-0963">Cytoplasm</keyword>
<dbReference type="InterPro" id="IPR025867">
    <property type="entry name" value="MnmE_helical"/>
</dbReference>
<dbReference type="EMBL" id="PVBT01000003">
    <property type="protein sequence ID" value="PRD53139.1"/>
    <property type="molecule type" value="Genomic_DNA"/>
</dbReference>
<dbReference type="GO" id="GO:0005737">
    <property type="term" value="C:cytoplasm"/>
    <property type="evidence" value="ECO:0007669"/>
    <property type="project" value="UniProtKB-SubCell"/>
</dbReference>
<dbReference type="InterPro" id="IPR027368">
    <property type="entry name" value="MnmE_dom2"/>
</dbReference>
<dbReference type="CDD" id="cd14858">
    <property type="entry name" value="TrmE_N"/>
    <property type="match status" value="1"/>
</dbReference>
<dbReference type="NCBIfam" id="NF003661">
    <property type="entry name" value="PRK05291.1-3"/>
    <property type="match status" value="1"/>
</dbReference>
<dbReference type="Gene3D" id="1.20.120.430">
    <property type="entry name" value="tRNA modification GTPase MnmE domain 2"/>
    <property type="match status" value="1"/>
</dbReference>
<evidence type="ECO:0000256" key="1">
    <source>
        <dbReference type="ARBA" id="ARBA00011043"/>
    </source>
</evidence>
<dbReference type="CDD" id="cd04164">
    <property type="entry name" value="trmE"/>
    <property type="match status" value="1"/>
</dbReference>
<comment type="subcellular location">
    <subcellularLocation>
        <location evidence="8">Cytoplasm</location>
    </subcellularLocation>
</comment>
<dbReference type="RefSeq" id="WP_105734145.1">
    <property type="nucleotide sequence ID" value="NZ_PVBT01000003.1"/>
</dbReference>
<keyword evidence="2 8" id="KW-0819">tRNA processing</keyword>
<evidence type="ECO:0000313" key="10">
    <source>
        <dbReference type="EMBL" id="PRD53139.1"/>
    </source>
</evidence>
<organism evidence="10 11">
    <name type="scientific">Phyllobacterium myrsinacearum</name>
    <dbReference type="NCBI Taxonomy" id="28101"/>
    <lineage>
        <taxon>Bacteria</taxon>
        <taxon>Pseudomonadati</taxon>
        <taxon>Pseudomonadota</taxon>
        <taxon>Alphaproteobacteria</taxon>
        <taxon>Hyphomicrobiales</taxon>
        <taxon>Phyllobacteriaceae</taxon>
        <taxon>Phyllobacterium</taxon>
    </lineage>
</organism>
<keyword evidence="8" id="KW-0479">Metal-binding</keyword>
<keyword evidence="3 8" id="KW-0547">Nucleotide-binding</keyword>
<feature type="binding site" evidence="8">
    <location>
        <position position="256"/>
    </location>
    <ligand>
        <name>Mg(2+)</name>
        <dbReference type="ChEBI" id="CHEBI:18420"/>
    </ligand>
</feature>
<dbReference type="GO" id="GO:0003924">
    <property type="term" value="F:GTPase activity"/>
    <property type="evidence" value="ECO:0007669"/>
    <property type="project" value="UniProtKB-UniRule"/>
</dbReference>
<evidence type="ECO:0000259" key="9">
    <source>
        <dbReference type="PROSITE" id="PS51709"/>
    </source>
</evidence>
<feature type="binding site" evidence="8">
    <location>
        <begin position="275"/>
        <end position="278"/>
    </location>
    <ligand>
        <name>GTP</name>
        <dbReference type="ChEBI" id="CHEBI:37565"/>
    </ligand>
</feature>
<feature type="domain" description="TrmE-type G" evidence="9">
    <location>
        <begin position="221"/>
        <end position="368"/>
    </location>
</feature>
<evidence type="ECO:0000313" key="11">
    <source>
        <dbReference type="Proteomes" id="UP000238563"/>
    </source>
</evidence>
<dbReference type="PROSITE" id="PS51709">
    <property type="entry name" value="G_TRME"/>
    <property type="match status" value="1"/>
</dbReference>
<keyword evidence="7 8" id="KW-0342">GTP-binding</keyword>
<name>A0A2S9JJ59_9HYPH</name>
<evidence type="ECO:0000256" key="6">
    <source>
        <dbReference type="ARBA" id="ARBA00022958"/>
    </source>
</evidence>
<dbReference type="Proteomes" id="UP000238563">
    <property type="component" value="Unassembled WGS sequence"/>
</dbReference>
<dbReference type="SUPFAM" id="SSF52540">
    <property type="entry name" value="P-loop containing nucleoside triphosphate hydrolases"/>
    <property type="match status" value="1"/>
</dbReference>
<reference evidence="10 11" key="1">
    <citation type="submission" date="2018-02" db="EMBL/GenBank/DDBJ databases">
        <title>The draft genome of Phyllobacterium myrsinacearum DSM5892.</title>
        <authorList>
            <person name="Li L."/>
            <person name="Liu L."/>
            <person name="Zhang X."/>
            <person name="Wang T."/>
        </authorList>
    </citation>
    <scope>NUCLEOTIDE SEQUENCE [LARGE SCALE GENOMIC DNA]</scope>
    <source>
        <strain evidence="10 11">DSM 5892</strain>
    </source>
</reference>
<dbReference type="PANTHER" id="PTHR42714:SF2">
    <property type="entry name" value="TRNA MODIFICATION GTPASE GTPBP3, MITOCHONDRIAL"/>
    <property type="match status" value="1"/>
</dbReference>
<dbReference type="PANTHER" id="PTHR42714">
    <property type="entry name" value="TRNA MODIFICATION GTPASE GTPBP3"/>
    <property type="match status" value="1"/>
</dbReference>
<feature type="binding site" evidence="8">
    <location>
        <begin position="231"/>
        <end position="236"/>
    </location>
    <ligand>
        <name>GTP</name>
        <dbReference type="ChEBI" id="CHEBI:37565"/>
    </ligand>
</feature>
<dbReference type="NCBIfam" id="TIGR00231">
    <property type="entry name" value="small_GTP"/>
    <property type="match status" value="1"/>
</dbReference>
<comment type="similarity">
    <text evidence="1 8">Belongs to the TRAFAC class TrmE-Era-EngA-EngB-Septin-like GTPase superfamily. TrmE GTPase family.</text>
</comment>
<proteinExistence type="inferred from homology"/>
<feature type="binding site" evidence="8">
    <location>
        <begin position="250"/>
        <end position="256"/>
    </location>
    <ligand>
        <name>GTP</name>
        <dbReference type="ChEBI" id="CHEBI:37565"/>
    </ligand>
</feature>
<protein>
    <recommendedName>
        <fullName evidence="8">tRNA modification GTPase MnmE</fullName>
        <ecNumber evidence="8">3.6.-.-</ecNumber>
    </recommendedName>
</protein>
<keyword evidence="11" id="KW-1185">Reference proteome</keyword>
<evidence type="ECO:0000256" key="2">
    <source>
        <dbReference type="ARBA" id="ARBA00022694"/>
    </source>
</evidence>
<dbReference type="InterPro" id="IPR027266">
    <property type="entry name" value="TrmE/GcvT-like"/>
</dbReference>
<keyword evidence="4 8" id="KW-0378">Hydrolase</keyword>
<accession>A0A2S9JJ59</accession>
<feature type="binding site" evidence="8">
    <location>
        <position position="124"/>
    </location>
    <ligand>
        <name>(6S)-5-formyl-5,6,7,8-tetrahydrofolate</name>
        <dbReference type="ChEBI" id="CHEBI:57457"/>
    </ligand>
</feature>
<dbReference type="AlphaFoldDB" id="A0A2S9JJ59"/>
<evidence type="ECO:0000256" key="8">
    <source>
        <dbReference type="HAMAP-Rule" id="MF_00379"/>
    </source>
</evidence>
<keyword evidence="5 8" id="KW-0460">Magnesium</keyword>
<evidence type="ECO:0000256" key="5">
    <source>
        <dbReference type="ARBA" id="ARBA00022842"/>
    </source>
</evidence>
<dbReference type="GO" id="GO:0046872">
    <property type="term" value="F:metal ion binding"/>
    <property type="evidence" value="ECO:0007669"/>
    <property type="project" value="UniProtKB-KW"/>
</dbReference>
<feature type="binding site" evidence="8">
    <location>
        <position position="27"/>
    </location>
    <ligand>
        <name>(6S)-5-formyl-5,6,7,8-tetrahydrofolate</name>
        <dbReference type="ChEBI" id="CHEBI:57457"/>
    </ligand>
</feature>
<feature type="binding site" evidence="8">
    <location>
        <position position="444"/>
    </location>
    <ligand>
        <name>(6S)-5-formyl-5,6,7,8-tetrahydrofolate</name>
        <dbReference type="ChEBI" id="CHEBI:57457"/>
    </ligand>
</feature>
<feature type="binding site" evidence="8">
    <location>
        <position position="235"/>
    </location>
    <ligand>
        <name>Mg(2+)</name>
        <dbReference type="ChEBI" id="CHEBI:18420"/>
    </ligand>
</feature>
<dbReference type="Pfam" id="PF10396">
    <property type="entry name" value="TrmE_N"/>
    <property type="match status" value="1"/>
</dbReference>
<gene>
    <name evidence="8" type="primary">mnmE</name>
    <name evidence="8" type="synonym">trmE</name>
    <name evidence="10" type="ORF">C5750_12110</name>
</gene>
<comment type="function">
    <text evidence="8">Exhibits a very high intrinsic GTPase hydrolysis rate. Involved in the addition of a carboxymethylaminomethyl (cmnm) group at the wobble position (U34) of certain tRNAs, forming tRNA-cmnm(5)s(2)U34.</text>
</comment>
<dbReference type="Pfam" id="PF12631">
    <property type="entry name" value="MnmE_helical"/>
    <property type="match status" value="1"/>
</dbReference>
<dbReference type="InterPro" id="IPR027417">
    <property type="entry name" value="P-loop_NTPase"/>
</dbReference>
<dbReference type="InterPro" id="IPR006073">
    <property type="entry name" value="GTP-bd"/>
</dbReference>
<evidence type="ECO:0000256" key="3">
    <source>
        <dbReference type="ARBA" id="ARBA00022741"/>
    </source>
</evidence>
<feature type="binding site" evidence="8">
    <location>
        <position position="84"/>
    </location>
    <ligand>
        <name>(6S)-5-formyl-5,6,7,8-tetrahydrofolate</name>
        <dbReference type="ChEBI" id="CHEBI:57457"/>
    </ligand>
</feature>
<dbReference type="SUPFAM" id="SSF116878">
    <property type="entry name" value="TrmE connector domain"/>
    <property type="match status" value="1"/>
</dbReference>
<comment type="caution">
    <text evidence="8">Lacks conserved residue(s) required for the propagation of feature annotation.</text>
</comment>
<keyword evidence="6 8" id="KW-0630">Potassium</keyword>
<comment type="cofactor">
    <cofactor evidence="8">
        <name>K(+)</name>
        <dbReference type="ChEBI" id="CHEBI:29103"/>
    </cofactor>
    <text evidence="8">Binds 1 potassium ion per subunit.</text>
</comment>
<dbReference type="EC" id="3.6.-.-" evidence="8"/>
<dbReference type="Pfam" id="PF01926">
    <property type="entry name" value="MMR_HSR1"/>
    <property type="match status" value="1"/>
</dbReference>